<protein>
    <submittedName>
        <fullName evidence="5">Glycosyltransferase family 4 protein</fullName>
    </submittedName>
</protein>
<dbReference type="PANTHER" id="PTHR12526:SF640">
    <property type="entry name" value="COLANIC ACID BIOSYNTHESIS GLYCOSYLTRANSFERASE WCAL-RELATED"/>
    <property type="match status" value="1"/>
</dbReference>
<name>A0ABT0D9Y6_9HYPH</name>
<dbReference type="EMBL" id="JALKCH010000004">
    <property type="protein sequence ID" value="MCK0196770.1"/>
    <property type="molecule type" value="Genomic_DNA"/>
</dbReference>
<dbReference type="Proteomes" id="UP001203284">
    <property type="component" value="Unassembled WGS sequence"/>
</dbReference>
<dbReference type="RefSeq" id="WP_247028162.1">
    <property type="nucleotide sequence ID" value="NZ_JALKCH010000004.1"/>
</dbReference>
<sequence>MPDRSQAHSAEPASGTRPRAAVDLSRIEAIAPNFKRRLSGVTATLERVVPAQGRHIGIATLGPGLSGAFPHLRWLDLVRLWRRPASGRPRIWHARRNVEMLPGILLRDGLRMPLKLVFTSASQRRHTGWTRFLIRRMDAVISTSSATANYLERPSTIIHHGIDTERFRPAPDRAQARAALGLPDLKLIGCFGRIRHQKGTDVFVDALIEVLPARPDWGGVVLGRATGTHEVFLAGLKEKVAAAGLADRILFPGEVATDAIADWYPALDLYVAPQRWEGFGVTPLEAAACGVPVIATLVGAFPEIVSEGRTGRLVPPDNVASMATTMASFMDAAPDQQETMRFAAREEALAEHSIEEEARRINAVYEAVWRA</sequence>
<proteinExistence type="inferred from homology"/>
<dbReference type="Pfam" id="PF13692">
    <property type="entry name" value="Glyco_trans_1_4"/>
    <property type="match status" value="1"/>
</dbReference>
<dbReference type="SUPFAM" id="SSF53756">
    <property type="entry name" value="UDP-Glycosyltransferase/glycogen phosphorylase"/>
    <property type="match status" value="1"/>
</dbReference>
<comment type="similarity">
    <text evidence="1">Belongs to the glycosyltransferase group 1 family. Glycosyltransferase 4 subfamily.</text>
</comment>
<organism evidence="5 6">
    <name type="scientific">Ancylobacter crimeensis</name>
    <dbReference type="NCBI Taxonomy" id="2579147"/>
    <lineage>
        <taxon>Bacteria</taxon>
        <taxon>Pseudomonadati</taxon>
        <taxon>Pseudomonadota</taxon>
        <taxon>Alphaproteobacteria</taxon>
        <taxon>Hyphomicrobiales</taxon>
        <taxon>Xanthobacteraceae</taxon>
        <taxon>Ancylobacter</taxon>
    </lineage>
</organism>
<evidence type="ECO:0000256" key="1">
    <source>
        <dbReference type="ARBA" id="ARBA00009481"/>
    </source>
</evidence>
<accession>A0ABT0D9Y6</accession>
<feature type="region of interest" description="Disordered" evidence="4">
    <location>
        <begin position="1"/>
        <end position="20"/>
    </location>
</feature>
<comment type="caution">
    <text evidence="5">The sequence shown here is derived from an EMBL/GenBank/DDBJ whole genome shotgun (WGS) entry which is preliminary data.</text>
</comment>
<evidence type="ECO:0000256" key="3">
    <source>
        <dbReference type="ARBA" id="ARBA00022679"/>
    </source>
</evidence>
<keyword evidence="6" id="KW-1185">Reference proteome</keyword>
<evidence type="ECO:0000313" key="5">
    <source>
        <dbReference type="EMBL" id="MCK0196770.1"/>
    </source>
</evidence>
<gene>
    <name evidence="5" type="ORF">MWN34_07565</name>
</gene>
<evidence type="ECO:0000256" key="2">
    <source>
        <dbReference type="ARBA" id="ARBA00022676"/>
    </source>
</evidence>
<dbReference type="CDD" id="cd03801">
    <property type="entry name" value="GT4_PimA-like"/>
    <property type="match status" value="1"/>
</dbReference>
<keyword evidence="3" id="KW-0808">Transferase</keyword>
<evidence type="ECO:0000256" key="4">
    <source>
        <dbReference type="SAM" id="MobiDB-lite"/>
    </source>
</evidence>
<reference evidence="5 6" key="1">
    <citation type="submission" date="2022-04" db="EMBL/GenBank/DDBJ databases">
        <authorList>
            <person name="Grouzdev D.S."/>
            <person name="Pantiukh K.S."/>
            <person name="Krutkina M.S."/>
        </authorList>
    </citation>
    <scope>NUCLEOTIDE SEQUENCE [LARGE SCALE GENOMIC DNA]</scope>
    <source>
        <strain evidence="5 6">6x-1</strain>
    </source>
</reference>
<keyword evidence="2" id="KW-0328">Glycosyltransferase</keyword>
<dbReference type="PANTHER" id="PTHR12526">
    <property type="entry name" value="GLYCOSYLTRANSFERASE"/>
    <property type="match status" value="1"/>
</dbReference>
<evidence type="ECO:0000313" key="6">
    <source>
        <dbReference type="Proteomes" id="UP001203284"/>
    </source>
</evidence>
<dbReference type="Gene3D" id="3.40.50.2000">
    <property type="entry name" value="Glycogen Phosphorylase B"/>
    <property type="match status" value="2"/>
</dbReference>